<proteinExistence type="predicted"/>
<dbReference type="Proteomes" id="UP000707352">
    <property type="component" value="Unassembled WGS sequence"/>
</dbReference>
<feature type="signal peptide" evidence="1">
    <location>
        <begin position="1"/>
        <end position="20"/>
    </location>
</feature>
<sequence>MRILLSCLLLGLLTACQTTRSSTNLFSESTRFPADKWATRSIKSSEFESTAYICPPTKCGELVIVAIAKFEGRNTALLTTEDVLRLKSVNEPLLREMANLHTTSKTGTIEIKTVRKINAEPLGFYYDGTATNAKGTNAYFAVEARVRGNRMVTGVAFSESAKMAKDSLKLAKLPPILN</sequence>
<comment type="caution">
    <text evidence="2">The sequence shown here is derived from an EMBL/GenBank/DDBJ whole genome shotgun (WGS) entry which is preliminary data.</text>
</comment>
<gene>
    <name evidence="2" type="ORF">HB375_16430</name>
</gene>
<evidence type="ECO:0000256" key="1">
    <source>
        <dbReference type="SAM" id="SignalP"/>
    </source>
</evidence>
<keyword evidence="1" id="KW-0732">Signal</keyword>
<dbReference type="PROSITE" id="PS51257">
    <property type="entry name" value="PROKAR_LIPOPROTEIN"/>
    <property type="match status" value="1"/>
</dbReference>
<accession>A0ABX0VG34</accession>
<dbReference type="EMBL" id="JAATJS010000007">
    <property type="protein sequence ID" value="NIX78184.1"/>
    <property type="molecule type" value="Genomic_DNA"/>
</dbReference>
<feature type="chain" id="PRO_5046089484" evidence="1">
    <location>
        <begin position="21"/>
        <end position="178"/>
    </location>
</feature>
<name>A0ABX0VG34_9HYPH</name>
<evidence type="ECO:0000313" key="2">
    <source>
        <dbReference type="EMBL" id="NIX78184.1"/>
    </source>
</evidence>
<evidence type="ECO:0000313" key="3">
    <source>
        <dbReference type="Proteomes" id="UP000707352"/>
    </source>
</evidence>
<reference evidence="2 3" key="1">
    <citation type="submission" date="2020-03" db="EMBL/GenBank/DDBJ databases">
        <title>The genome sequence of Microvirga sp. c23x22.</title>
        <authorList>
            <person name="Zhang X."/>
        </authorList>
    </citation>
    <scope>NUCLEOTIDE SEQUENCE [LARGE SCALE GENOMIC DNA]</scope>
    <source>
        <strain evidence="3">c23x22</strain>
    </source>
</reference>
<protein>
    <submittedName>
        <fullName evidence="2">Uncharacterized protein</fullName>
    </submittedName>
</protein>
<keyword evidence="3" id="KW-1185">Reference proteome</keyword>
<dbReference type="RefSeq" id="WP_167674103.1">
    <property type="nucleotide sequence ID" value="NZ_JAATJS010000007.1"/>
</dbReference>
<organism evidence="2 3">
    <name type="scientific">Microvirga terricola</name>
    <dbReference type="NCBI Taxonomy" id="2719797"/>
    <lineage>
        <taxon>Bacteria</taxon>
        <taxon>Pseudomonadati</taxon>
        <taxon>Pseudomonadota</taxon>
        <taxon>Alphaproteobacteria</taxon>
        <taxon>Hyphomicrobiales</taxon>
        <taxon>Methylobacteriaceae</taxon>
        <taxon>Microvirga</taxon>
    </lineage>
</organism>